<organism evidence="3">
    <name type="scientific">Tremella fuciformis</name>
    <dbReference type="NCBI Taxonomy" id="64657"/>
    <lineage>
        <taxon>Eukaryota</taxon>
        <taxon>Fungi</taxon>
        <taxon>Dikarya</taxon>
        <taxon>Basidiomycota</taxon>
        <taxon>Agaricomycotina</taxon>
        <taxon>Tremellomycetes</taxon>
        <taxon>Tremellales</taxon>
        <taxon>Tremellaceae</taxon>
        <taxon>Tremella</taxon>
    </lineage>
</organism>
<evidence type="ECO:0000313" key="3">
    <source>
        <dbReference type="EMBL" id="ADE10083.1"/>
    </source>
</evidence>
<dbReference type="EMBL" id="GU723638">
    <property type="protein sequence ID" value="ADE10083.1"/>
    <property type="molecule type" value="mRNA"/>
</dbReference>
<dbReference type="InterPro" id="IPR000073">
    <property type="entry name" value="AB_hydrolase_1"/>
</dbReference>
<sequence length="325" mass="36451">MTSETPNSCQKASGDKRGLPAPMVIDGLQGAWTKVNGIKMFYQHGGGDKGKPLLLVHGLFQTGMMWRRVAGALMRDHYLIIPDNRGYGQTEKPAAMNHLTKKLQAADLKALLDQLGVEKCVVLSHDRGARIARTFAMDYPERLLGVCFMDMLPTEYIYQEMTCTQTGSHHWDQLFKLASPMAEDLLVNKPDNIKIYVDNFYERTPGFIKLLKDDGVYDYYMQCIQSPGAIMAMLNDYRAAYSIDVPRIRAALDRGERISAPVQLLWGEKGNASKSPIVEIYEARCSNTVEGASVPSGHYLAEEQPEITQKLLLNFVDQCYARQTS</sequence>
<reference evidence="3" key="1">
    <citation type="submission" date="2010-02" db="EMBL/GenBank/DDBJ databases">
        <authorList>
            <person name="Xie B."/>
            <person name="Huang X."/>
            <person name="Deng Y."/>
        </authorList>
    </citation>
    <scope>NUCLEOTIDE SEQUENCE</scope>
</reference>
<dbReference type="Pfam" id="PF00561">
    <property type="entry name" value="Abhydrolase_1"/>
    <property type="match status" value="1"/>
</dbReference>
<dbReference type="Gene3D" id="3.40.50.1820">
    <property type="entry name" value="alpha/beta hydrolase"/>
    <property type="match status" value="1"/>
</dbReference>
<dbReference type="AlphaFoldDB" id="D5KY38"/>
<name>D5KY38_9TREE</name>
<evidence type="ECO:0000256" key="1">
    <source>
        <dbReference type="SAM" id="MobiDB-lite"/>
    </source>
</evidence>
<evidence type="ECO:0000259" key="2">
    <source>
        <dbReference type="Pfam" id="PF00561"/>
    </source>
</evidence>
<protein>
    <submittedName>
        <fullName evidence="3">Esterase lipase</fullName>
    </submittedName>
</protein>
<feature type="domain" description="AB hydrolase-1" evidence="2">
    <location>
        <begin position="51"/>
        <end position="303"/>
    </location>
</feature>
<proteinExistence type="evidence at transcript level"/>
<dbReference type="SUPFAM" id="SSF53474">
    <property type="entry name" value="alpha/beta-Hydrolases"/>
    <property type="match status" value="1"/>
</dbReference>
<dbReference type="PANTHER" id="PTHR43329">
    <property type="entry name" value="EPOXIDE HYDROLASE"/>
    <property type="match status" value="1"/>
</dbReference>
<accession>D5KY38</accession>
<feature type="compositionally biased region" description="Polar residues" evidence="1">
    <location>
        <begin position="1"/>
        <end position="11"/>
    </location>
</feature>
<dbReference type="InterPro" id="IPR029058">
    <property type="entry name" value="AB_hydrolase_fold"/>
</dbReference>
<feature type="region of interest" description="Disordered" evidence="1">
    <location>
        <begin position="1"/>
        <end position="20"/>
    </location>
</feature>